<keyword evidence="3" id="KW-1185">Reference proteome</keyword>
<dbReference type="OrthoDB" id="5290302at2"/>
<proteinExistence type="predicted"/>
<organism evidence="2 3">
    <name type="scientific">Isoalcanivorax pacificus W11-5</name>
    <dbReference type="NCBI Taxonomy" id="391936"/>
    <lineage>
        <taxon>Bacteria</taxon>
        <taxon>Pseudomonadati</taxon>
        <taxon>Pseudomonadota</taxon>
        <taxon>Gammaproteobacteria</taxon>
        <taxon>Oceanospirillales</taxon>
        <taxon>Alcanivoracaceae</taxon>
        <taxon>Isoalcanivorax</taxon>
    </lineage>
</organism>
<dbReference type="PANTHER" id="PTHR43194:SF5">
    <property type="entry name" value="PIMELOYL-[ACYL-CARRIER PROTEIN] METHYL ESTER ESTERASE"/>
    <property type="match status" value="1"/>
</dbReference>
<dbReference type="RefSeq" id="WP_008737748.1">
    <property type="nucleotide sequence ID" value="NZ_CP004387.1"/>
</dbReference>
<dbReference type="Proteomes" id="UP000006764">
    <property type="component" value="Chromosome"/>
</dbReference>
<evidence type="ECO:0000259" key="1">
    <source>
        <dbReference type="Pfam" id="PF12697"/>
    </source>
</evidence>
<dbReference type="STRING" id="391936.S7S_09175"/>
<dbReference type="HOGENOM" id="CLU_075806_0_0_6"/>
<protein>
    <submittedName>
        <fullName evidence="2">Hydrolase</fullName>
    </submittedName>
</protein>
<accession>A0A0B4XIW8</accession>
<dbReference type="AlphaFoldDB" id="A0A0B4XIW8"/>
<reference evidence="2 3" key="1">
    <citation type="journal article" date="2012" name="J. Bacteriol.">
        <title>Genome sequence of an alkane-degrading bacterium, Alcanivorax pacificus type strain W11-5, isolated from deep sea sediment.</title>
        <authorList>
            <person name="Lai Q."/>
            <person name="Shao Z."/>
        </authorList>
    </citation>
    <scope>NUCLEOTIDE SEQUENCE [LARGE SCALE GENOMIC DNA]</scope>
    <source>
        <strain evidence="2 3">W11-5</strain>
    </source>
</reference>
<dbReference type="InterPro" id="IPR000073">
    <property type="entry name" value="AB_hydrolase_1"/>
</dbReference>
<dbReference type="Pfam" id="PF12697">
    <property type="entry name" value="Abhydrolase_6"/>
    <property type="match status" value="1"/>
</dbReference>
<keyword evidence="2" id="KW-0378">Hydrolase</keyword>
<evidence type="ECO:0000313" key="3">
    <source>
        <dbReference type="Proteomes" id="UP000006764"/>
    </source>
</evidence>
<name>A0A0B4XIW8_9GAMM</name>
<dbReference type="PANTHER" id="PTHR43194">
    <property type="entry name" value="HYDROLASE ALPHA/BETA FOLD FAMILY"/>
    <property type="match status" value="1"/>
</dbReference>
<dbReference type="KEGG" id="apac:S7S_09175"/>
<dbReference type="InterPro" id="IPR050228">
    <property type="entry name" value="Carboxylesterase_BioH"/>
</dbReference>
<dbReference type="EMBL" id="CP004387">
    <property type="protein sequence ID" value="AJD48249.1"/>
    <property type="molecule type" value="Genomic_DNA"/>
</dbReference>
<evidence type="ECO:0000313" key="2">
    <source>
        <dbReference type="EMBL" id="AJD48249.1"/>
    </source>
</evidence>
<gene>
    <name evidence="2" type="ORF">S7S_09175</name>
</gene>
<dbReference type="GO" id="GO:0016787">
    <property type="term" value="F:hydrolase activity"/>
    <property type="evidence" value="ECO:0007669"/>
    <property type="project" value="UniProtKB-KW"/>
</dbReference>
<sequence>MNETWVLLRGLVREARHWEGFPDMLRASRPGARVETLDLPGNGDQYLSDSPTSVSDMVDALREQLGSRGLKPPYHVMALSLGGMVALNWLQRFPDEVAAAVLINTSASGFNPFWQRLRPVNYGPLLRFALYGRDIYAREHTILRLTTNMVPSAEMSAVASRWAAYAASHPTSRRNALRQLWAAIRFRAPTQLPATTPVLLVNGAADTLVHPLCSVTLAGAWRCPLRVHPHAGHDLPLDAPRWLAETALNWVDSLASSRSAVAADPVPAN</sequence>
<feature type="domain" description="AB hydrolase-1" evidence="1">
    <location>
        <begin position="6"/>
        <end position="245"/>
    </location>
</feature>
<dbReference type="InterPro" id="IPR029058">
    <property type="entry name" value="AB_hydrolase_fold"/>
</dbReference>
<dbReference type="SUPFAM" id="SSF53474">
    <property type="entry name" value="alpha/beta-Hydrolases"/>
    <property type="match status" value="1"/>
</dbReference>
<dbReference type="Gene3D" id="3.40.50.1820">
    <property type="entry name" value="alpha/beta hydrolase"/>
    <property type="match status" value="1"/>
</dbReference>